<accession>A0A177CZC1</accession>
<dbReference type="Proteomes" id="UP000077069">
    <property type="component" value="Unassembled WGS sequence"/>
</dbReference>
<dbReference type="EMBL" id="KV441548">
    <property type="protein sequence ID" value="OAG12267.1"/>
    <property type="molecule type" value="Genomic_DNA"/>
</dbReference>
<dbReference type="RefSeq" id="XP_018042632.1">
    <property type="nucleotide sequence ID" value="XM_018183587.1"/>
</dbReference>
<dbReference type="InParanoid" id="A0A177CZC1"/>
<feature type="non-terminal residue" evidence="1">
    <location>
        <position position="1"/>
    </location>
</feature>
<dbReference type="AlphaFoldDB" id="A0A177CZC1"/>
<reference evidence="1 2" key="1">
    <citation type="submission" date="2016-05" db="EMBL/GenBank/DDBJ databases">
        <title>Comparative analysis of secretome profiles of manganese(II)-oxidizing ascomycete fungi.</title>
        <authorList>
            <consortium name="DOE Joint Genome Institute"/>
            <person name="Zeiner C.A."/>
            <person name="Purvine S.O."/>
            <person name="Zink E.M."/>
            <person name="Wu S."/>
            <person name="Pasa-Tolic L."/>
            <person name="Chaput D.L."/>
            <person name="Haridas S."/>
            <person name="Grigoriev I.V."/>
            <person name="Santelli C.M."/>
            <person name="Hansel C.M."/>
        </authorList>
    </citation>
    <scope>NUCLEOTIDE SEQUENCE [LARGE SCALE GENOMIC DNA]</scope>
    <source>
        <strain evidence="1 2">AP3s5-JAC2a</strain>
    </source>
</reference>
<name>A0A177CZC1_9PLEO</name>
<gene>
    <name evidence="1" type="ORF">CC84DRAFT_1226361</name>
</gene>
<sequence>WPWRSYISRRILSQKHPFVRSIIECHRLLSADPSTLRSGEHHLRPGVPTLACAGLLVPFHNVMLADSLLQVPRRIDNVLSDHSDQRNAGFYCLSTPTVRSMEVQAPACAEARLVDHIRRRYLCHRLLSNLPRLESVPLYRNPFTKLRHHLGSSRIVGFRDRGGTLALPCASASALSVYFPCFRRAHSEERSFG</sequence>
<proteinExistence type="predicted"/>
<evidence type="ECO:0000313" key="1">
    <source>
        <dbReference type="EMBL" id="OAG12267.1"/>
    </source>
</evidence>
<protein>
    <submittedName>
        <fullName evidence="1">Uncharacterized protein</fullName>
    </submittedName>
</protein>
<dbReference type="GeneID" id="28767073"/>
<organism evidence="1 2">
    <name type="scientific">Paraphaeosphaeria sporulosa</name>
    <dbReference type="NCBI Taxonomy" id="1460663"/>
    <lineage>
        <taxon>Eukaryota</taxon>
        <taxon>Fungi</taxon>
        <taxon>Dikarya</taxon>
        <taxon>Ascomycota</taxon>
        <taxon>Pezizomycotina</taxon>
        <taxon>Dothideomycetes</taxon>
        <taxon>Pleosporomycetidae</taxon>
        <taxon>Pleosporales</taxon>
        <taxon>Massarineae</taxon>
        <taxon>Didymosphaeriaceae</taxon>
        <taxon>Paraphaeosphaeria</taxon>
    </lineage>
</organism>
<evidence type="ECO:0000313" key="2">
    <source>
        <dbReference type="Proteomes" id="UP000077069"/>
    </source>
</evidence>
<keyword evidence="2" id="KW-1185">Reference proteome</keyword>